<dbReference type="AlphaFoldDB" id="A0A1G8GQC7"/>
<sequence>MKKIYLMFIGIGIFFQSCVMKEEMNVKSNEEFEFNYSINFSELLQSAGEFKSITKSADGFVGLINEKELSLEELLDLSLINEKNSEIKKDSIMKADADFFETTKNIRLKATLNDSIGDITFKFKAKGVEELNKTISSLRKIEEKTAALNSSKQESQIGSSPMFLDDAVFSFKKNTFERKVNLKAKKKEEPKEAGGMEGFFTYKIIVNFDKPIKKVSYEDAEISNDGKSFTKTFSLTELMENPALLEYKVELKK</sequence>
<gene>
    <name evidence="1" type="ORF">SAMN05421818_1314</name>
</gene>
<organism evidence="1 2">
    <name type="scientific">Myroides phaeus</name>
    <dbReference type="NCBI Taxonomy" id="702745"/>
    <lineage>
        <taxon>Bacteria</taxon>
        <taxon>Pseudomonadati</taxon>
        <taxon>Bacteroidota</taxon>
        <taxon>Flavobacteriia</taxon>
        <taxon>Flavobacteriales</taxon>
        <taxon>Flavobacteriaceae</taxon>
        <taxon>Myroides</taxon>
    </lineage>
</organism>
<proteinExistence type="predicted"/>
<evidence type="ECO:0008006" key="3">
    <source>
        <dbReference type="Google" id="ProtNLM"/>
    </source>
</evidence>
<keyword evidence="2" id="KW-1185">Reference proteome</keyword>
<protein>
    <recommendedName>
        <fullName evidence="3">Lipoprotein</fullName>
    </recommendedName>
</protein>
<reference evidence="2" key="1">
    <citation type="submission" date="2016-10" db="EMBL/GenBank/DDBJ databases">
        <authorList>
            <person name="Varghese N."/>
            <person name="Submissions S."/>
        </authorList>
    </citation>
    <scope>NUCLEOTIDE SEQUENCE [LARGE SCALE GENOMIC DNA]</scope>
    <source>
        <strain evidence="2">DSM 23313</strain>
    </source>
</reference>
<name>A0A1G8GQC7_9FLAO</name>
<dbReference type="RefSeq" id="WP_143021897.1">
    <property type="nucleotide sequence ID" value="NZ_FNDQ01000031.1"/>
</dbReference>
<dbReference type="PROSITE" id="PS51257">
    <property type="entry name" value="PROKAR_LIPOPROTEIN"/>
    <property type="match status" value="1"/>
</dbReference>
<evidence type="ECO:0000313" key="2">
    <source>
        <dbReference type="Proteomes" id="UP000243588"/>
    </source>
</evidence>
<dbReference type="STRING" id="702745.SAMN05421818_1314"/>
<accession>A0A1G8GQC7</accession>
<dbReference type="EMBL" id="FNDQ01000031">
    <property type="protein sequence ID" value="SDH96584.1"/>
    <property type="molecule type" value="Genomic_DNA"/>
</dbReference>
<evidence type="ECO:0000313" key="1">
    <source>
        <dbReference type="EMBL" id="SDH96584.1"/>
    </source>
</evidence>
<dbReference type="Proteomes" id="UP000243588">
    <property type="component" value="Unassembled WGS sequence"/>
</dbReference>